<keyword evidence="9" id="KW-1185">Reference proteome</keyword>
<dbReference type="SUPFAM" id="SSF50486">
    <property type="entry name" value="FMT C-terminal domain-like"/>
    <property type="match status" value="1"/>
</dbReference>
<feature type="binding site" evidence="5">
    <location>
        <begin position="104"/>
        <end position="107"/>
    </location>
    <ligand>
        <name>(6S)-5,6,7,8-tetrahydrofolate</name>
        <dbReference type="ChEBI" id="CHEBI:57453"/>
    </ligand>
</feature>
<organism evidence="8 9">
    <name type="scientific">Clostridium thermosuccinogenes</name>
    <dbReference type="NCBI Taxonomy" id="84032"/>
    <lineage>
        <taxon>Bacteria</taxon>
        <taxon>Bacillati</taxon>
        <taxon>Bacillota</taxon>
        <taxon>Clostridia</taxon>
        <taxon>Eubacteriales</taxon>
        <taxon>Clostridiaceae</taxon>
        <taxon>Clostridium</taxon>
    </lineage>
</organism>
<dbReference type="OrthoDB" id="9802815at2"/>
<evidence type="ECO:0000259" key="6">
    <source>
        <dbReference type="Pfam" id="PF00551"/>
    </source>
</evidence>
<dbReference type="InterPro" id="IPR001555">
    <property type="entry name" value="GART_AS"/>
</dbReference>
<dbReference type="NCBIfam" id="TIGR00460">
    <property type="entry name" value="fmt"/>
    <property type="match status" value="1"/>
</dbReference>
<reference evidence="8 9" key="1">
    <citation type="submission" date="2017-06" db="EMBL/GenBank/DDBJ databases">
        <title>Investigating the central metabolism of Clostridium thermosuccinogenes.</title>
        <authorList>
            <person name="Koendjbiharie J.G."/>
            <person name="van Kranenburg R."/>
        </authorList>
    </citation>
    <scope>NUCLEOTIDE SEQUENCE [LARGE SCALE GENOMIC DNA]</scope>
    <source>
        <strain evidence="8 9">DSM 5806</strain>
    </source>
</reference>
<dbReference type="GO" id="GO:0005829">
    <property type="term" value="C:cytosol"/>
    <property type="evidence" value="ECO:0007669"/>
    <property type="project" value="TreeGrafter"/>
</dbReference>
<dbReference type="KEGG" id="cthd:CDO33_04975"/>
<evidence type="ECO:0000256" key="2">
    <source>
        <dbReference type="ARBA" id="ARBA00012261"/>
    </source>
</evidence>
<dbReference type="AlphaFoldDB" id="A0A2K2F6Q7"/>
<evidence type="ECO:0000256" key="1">
    <source>
        <dbReference type="ARBA" id="ARBA00010699"/>
    </source>
</evidence>
<evidence type="ECO:0000256" key="5">
    <source>
        <dbReference type="HAMAP-Rule" id="MF_00182"/>
    </source>
</evidence>
<dbReference type="Pfam" id="PF02911">
    <property type="entry name" value="Formyl_trans_C"/>
    <property type="match status" value="1"/>
</dbReference>
<dbReference type="CDD" id="cd08646">
    <property type="entry name" value="FMT_core_Met-tRNA-FMT_N"/>
    <property type="match status" value="1"/>
</dbReference>
<dbReference type="Pfam" id="PF00551">
    <property type="entry name" value="Formyl_trans_N"/>
    <property type="match status" value="1"/>
</dbReference>
<feature type="domain" description="Formyl transferase C-terminal" evidence="7">
    <location>
        <begin position="199"/>
        <end position="293"/>
    </location>
</feature>
<accession>A0A2K2F6Q7</accession>
<sequence length="304" mass="33822">MGTPDFAVPSLKMLIDEGYEVAAVVTQPDKPKGRGKKLAAPPVKEYAVEKGIKVLQPASAKTEDFIQQLRELAPDMLITAAYGKILPKEVLDIPPLGCINVHGSLLPKYRGAAPIQWAVINGDKTTGITTMYTDIGMDTGDMLVKREIPIPEDITSGELYLQLADLGAEVLKETLLRVKNNTLERIPQKDEEATYAPMLKKEIGLIDWNKSAWEIHNLVRGTNPWPGAYTYYKGERLRIWKTERTTESAEGVLPGRLYKVSRDGVFVSTGQGVLKIKEIQFDSSRKMTVEECWHNITEGEILGQ</sequence>
<evidence type="ECO:0000259" key="7">
    <source>
        <dbReference type="Pfam" id="PF02911"/>
    </source>
</evidence>
<dbReference type="InterPro" id="IPR011034">
    <property type="entry name" value="Formyl_transferase-like_C_sf"/>
</dbReference>
<dbReference type="Gene3D" id="3.40.50.12230">
    <property type="match status" value="1"/>
</dbReference>
<proteinExistence type="inferred from homology"/>
<dbReference type="EMBL" id="NIOJ01000011">
    <property type="protein sequence ID" value="PNU00456.1"/>
    <property type="molecule type" value="Genomic_DNA"/>
</dbReference>
<dbReference type="SUPFAM" id="SSF53328">
    <property type="entry name" value="Formyltransferase"/>
    <property type="match status" value="1"/>
</dbReference>
<comment type="function">
    <text evidence="5">Attaches a formyl group to the free amino group of methionyl-tRNA(fMet). The formyl group appears to play a dual role in the initiator identity of N-formylmethionyl-tRNA by promoting its recognition by IF2 and preventing the misappropriation of this tRNA by the elongation apparatus.</text>
</comment>
<dbReference type="InterPro" id="IPR005794">
    <property type="entry name" value="Fmt"/>
</dbReference>
<evidence type="ECO:0000313" key="8">
    <source>
        <dbReference type="EMBL" id="PNU00456.1"/>
    </source>
</evidence>
<dbReference type="InterPro" id="IPR005793">
    <property type="entry name" value="Formyl_trans_C"/>
</dbReference>
<keyword evidence="4 5" id="KW-0648">Protein biosynthesis</keyword>
<dbReference type="GO" id="GO:0004479">
    <property type="term" value="F:methionyl-tRNA formyltransferase activity"/>
    <property type="evidence" value="ECO:0007669"/>
    <property type="project" value="UniProtKB-UniRule"/>
</dbReference>
<dbReference type="PROSITE" id="PS00373">
    <property type="entry name" value="GART"/>
    <property type="match status" value="1"/>
</dbReference>
<evidence type="ECO:0000256" key="4">
    <source>
        <dbReference type="ARBA" id="ARBA00022917"/>
    </source>
</evidence>
<dbReference type="InterPro" id="IPR036477">
    <property type="entry name" value="Formyl_transf_N_sf"/>
</dbReference>
<dbReference type="InterPro" id="IPR044135">
    <property type="entry name" value="Met-tRNA-FMT_C"/>
</dbReference>
<comment type="caution">
    <text evidence="8">The sequence shown here is derived from an EMBL/GenBank/DDBJ whole genome shotgun (WGS) entry which is preliminary data.</text>
</comment>
<protein>
    <recommendedName>
        <fullName evidence="2 5">Methionyl-tRNA formyltransferase</fullName>
        <ecNumber evidence="2 5">2.1.2.9</ecNumber>
    </recommendedName>
</protein>
<dbReference type="EC" id="2.1.2.9" evidence="2 5"/>
<dbReference type="Proteomes" id="UP000236151">
    <property type="component" value="Unassembled WGS sequence"/>
</dbReference>
<comment type="catalytic activity">
    <reaction evidence="5">
        <text>L-methionyl-tRNA(fMet) + (6R)-10-formyltetrahydrofolate = N-formyl-L-methionyl-tRNA(fMet) + (6S)-5,6,7,8-tetrahydrofolate + H(+)</text>
        <dbReference type="Rhea" id="RHEA:24380"/>
        <dbReference type="Rhea" id="RHEA-COMP:9952"/>
        <dbReference type="Rhea" id="RHEA-COMP:9953"/>
        <dbReference type="ChEBI" id="CHEBI:15378"/>
        <dbReference type="ChEBI" id="CHEBI:57453"/>
        <dbReference type="ChEBI" id="CHEBI:78530"/>
        <dbReference type="ChEBI" id="CHEBI:78844"/>
        <dbReference type="ChEBI" id="CHEBI:195366"/>
        <dbReference type="EC" id="2.1.2.9"/>
    </reaction>
</comment>
<dbReference type="FunFam" id="3.40.50.12230:FF:000001">
    <property type="entry name" value="Methionyl-tRNA formyltransferase"/>
    <property type="match status" value="1"/>
</dbReference>
<keyword evidence="3 5" id="KW-0808">Transferase</keyword>
<evidence type="ECO:0000313" key="9">
    <source>
        <dbReference type="Proteomes" id="UP000236151"/>
    </source>
</evidence>
<gene>
    <name evidence="5" type="primary">fmt</name>
    <name evidence="8" type="ORF">CDQ84_06285</name>
</gene>
<name>A0A2K2F6Q7_9CLOT</name>
<dbReference type="PANTHER" id="PTHR11138">
    <property type="entry name" value="METHIONYL-TRNA FORMYLTRANSFERASE"/>
    <property type="match status" value="1"/>
</dbReference>
<dbReference type="InterPro" id="IPR041711">
    <property type="entry name" value="Met-tRNA-FMT_N"/>
</dbReference>
<feature type="domain" description="Formyl transferase N-terminal" evidence="6">
    <location>
        <begin position="2"/>
        <end position="174"/>
    </location>
</feature>
<evidence type="ECO:0000256" key="3">
    <source>
        <dbReference type="ARBA" id="ARBA00022679"/>
    </source>
</evidence>
<dbReference type="HAMAP" id="MF_00182">
    <property type="entry name" value="Formyl_trans"/>
    <property type="match status" value="1"/>
</dbReference>
<dbReference type="CDD" id="cd08704">
    <property type="entry name" value="Met_tRNA_FMT_C"/>
    <property type="match status" value="1"/>
</dbReference>
<dbReference type="PANTHER" id="PTHR11138:SF5">
    <property type="entry name" value="METHIONYL-TRNA FORMYLTRANSFERASE, MITOCHONDRIAL"/>
    <property type="match status" value="1"/>
</dbReference>
<dbReference type="InterPro" id="IPR002376">
    <property type="entry name" value="Formyl_transf_N"/>
</dbReference>
<comment type="similarity">
    <text evidence="1 5">Belongs to the Fmt family.</text>
</comment>